<feature type="compositionally biased region" description="Acidic residues" evidence="1">
    <location>
        <begin position="111"/>
        <end position="123"/>
    </location>
</feature>
<proteinExistence type="predicted"/>
<reference evidence="2" key="1">
    <citation type="submission" date="2020-08" db="EMBL/GenBank/DDBJ databases">
        <title>Plant Genome Project.</title>
        <authorList>
            <person name="Zhang R.-G."/>
        </authorList>
    </citation>
    <scope>NUCLEOTIDE SEQUENCE</scope>
    <source>
        <strain evidence="2">WSP0</strain>
        <tissue evidence="2">Leaf</tissue>
    </source>
</reference>
<comment type="caution">
    <text evidence="2">The sequence shown here is derived from an EMBL/GenBank/DDBJ whole genome shotgun (WGS) entry which is preliminary data.</text>
</comment>
<name>A0AAV6KHX8_9ERIC</name>
<dbReference type="Proteomes" id="UP000823749">
    <property type="component" value="Chromosome 4"/>
</dbReference>
<organism evidence="2 3">
    <name type="scientific">Rhododendron griersonianum</name>
    <dbReference type="NCBI Taxonomy" id="479676"/>
    <lineage>
        <taxon>Eukaryota</taxon>
        <taxon>Viridiplantae</taxon>
        <taxon>Streptophyta</taxon>
        <taxon>Embryophyta</taxon>
        <taxon>Tracheophyta</taxon>
        <taxon>Spermatophyta</taxon>
        <taxon>Magnoliopsida</taxon>
        <taxon>eudicotyledons</taxon>
        <taxon>Gunneridae</taxon>
        <taxon>Pentapetalae</taxon>
        <taxon>asterids</taxon>
        <taxon>Ericales</taxon>
        <taxon>Ericaceae</taxon>
        <taxon>Ericoideae</taxon>
        <taxon>Rhodoreae</taxon>
        <taxon>Rhododendron</taxon>
    </lineage>
</organism>
<protein>
    <submittedName>
        <fullName evidence="2">Uncharacterized protein</fullName>
    </submittedName>
</protein>
<gene>
    <name evidence="2" type="ORF">RHGRI_010260</name>
</gene>
<accession>A0AAV6KHX8</accession>
<feature type="region of interest" description="Disordered" evidence="1">
    <location>
        <begin position="100"/>
        <end position="123"/>
    </location>
</feature>
<keyword evidence="3" id="KW-1185">Reference proteome</keyword>
<evidence type="ECO:0000313" key="2">
    <source>
        <dbReference type="EMBL" id="KAG5552105.1"/>
    </source>
</evidence>
<dbReference type="AlphaFoldDB" id="A0AAV6KHX8"/>
<evidence type="ECO:0000256" key="1">
    <source>
        <dbReference type="SAM" id="MobiDB-lite"/>
    </source>
</evidence>
<sequence length="210" mass="24089">MRRLMSDRFLQLHHGQMLYEEYRRNLESKRLSRDNLDLSYSFPSNKNYTIAAIENSRNTSLRLFGSSRSSFESQQTNKDLSISHSSCSNYYDGYEIAEEEGDRLELGDKEEAGDEEAGGEEECPSANMLEQQFYLDGGATNEVILCEDENIAISYQVQELKGEESHELVHIISQHVNTSLNIELCEPHGVSSEERIECSLPHLHFDRSRL</sequence>
<evidence type="ECO:0000313" key="3">
    <source>
        <dbReference type="Proteomes" id="UP000823749"/>
    </source>
</evidence>
<dbReference type="EMBL" id="JACTNZ010000004">
    <property type="protein sequence ID" value="KAG5552105.1"/>
    <property type="molecule type" value="Genomic_DNA"/>
</dbReference>